<keyword evidence="3" id="KW-1185">Reference proteome</keyword>
<evidence type="ECO:0000313" key="2">
    <source>
        <dbReference type="EMBL" id="ADB10492.1"/>
    </source>
</evidence>
<proteinExistence type="predicted"/>
<accession>D2Q6C7</accession>
<reference evidence="2 3" key="1">
    <citation type="journal article" date="2009" name="PLoS Genet.">
        <title>The Bifidobacterium dentium Bd1 genome sequence reflects its genetic adaptation to the human oral cavity.</title>
        <authorList>
            <person name="Ventura M."/>
            <person name="Turroni F."/>
            <person name="Zomer A."/>
            <person name="Foroni E."/>
            <person name="Giubellini V."/>
            <person name="Bottacini F."/>
            <person name="Canchaya C."/>
            <person name="Claesson M.J."/>
            <person name="He F."/>
            <person name="Mantzourani M."/>
            <person name="Mulas L."/>
            <person name="Ferrarini A."/>
            <person name="Gao B."/>
            <person name="Delledonne M."/>
            <person name="Henrissat B."/>
            <person name="Coutinho P."/>
            <person name="Oggioni M."/>
            <person name="Gupta R.S."/>
            <person name="Zhang Z."/>
            <person name="Beighton D."/>
            <person name="Fitzgerald G.F."/>
            <person name="O'Toole P.W."/>
            <person name="van Sinderen D."/>
        </authorList>
    </citation>
    <scope>NUCLEOTIDE SEQUENCE [LARGE SCALE GENOMIC DNA]</scope>
    <source>
        <strain evidence="3">ATCC 27534 / DSM 20436 / JCM 1195 / Bd1</strain>
    </source>
</reference>
<feature type="compositionally biased region" description="Basic residues" evidence="1">
    <location>
        <begin position="105"/>
        <end position="118"/>
    </location>
</feature>
<sequence>MGSLLFDSVSFLIQLCIIDSYDTQLYQHVKSSRTSPFRYPFVNRLTLDFPGVSHSLRDRRLSCSRILRHLTDRRFQLHPEQTLILRNHQSRETSFQRGASDSARSPKKPVRRQSVHQG</sequence>
<dbReference type="HOGENOM" id="CLU_2068523_0_0_11"/>
<feature type="region of interest" description="Disordered" evidence="1">
    <location>
        <begin position="87"/>
        <end position="118"/>
    </location>
</feature>
<gene>
    <name evidence="2" type="ordered locus">BDP_1912</name>
</gene>
<dbReference type="KEGG" id="bde:BDP_1912"/>
<protein>
    <submittedName>
        <fullName evidence="2">Uncharacterized protein</fullName>
    </submittedName>
</protein>
<name>D2Q6C7_BIFDB</name>
<dbReference type="Proteomes" id="UP000008693">
    <property type="component" value="Chromosome"/>
</dbReference>
<dbReference type="AlphaFoldDB" id="D2Q6C7"/>
<dbReference type="EMBL" id="CP001750">
    <property type="protein sequence ID" value="ADB10492.1"/>
    <property type="molecule type" value="Genomic_DNA"/>
</dbReference>
<evidence type="ECO:0000313" key="3">
    <source>
        <dbReference type="Proteomes" id="UP000008693"/>
    </source>
</evidence>
<feature type="compositionally biased region" description="Polar residues" evidence="1">
    <location>
        <begin position="92"/>
        <end position="103"/>
    </location>
</feature>
<evidence type="ECO:0000256" key="1">
    <source>
        <dbReference type="SAM" id="MobiDB-lite"/>
    </source>
</evidence>
<organism evidence="2 3">
    <name type="scientific">Bifidobacterium dentium (strain ATCC 27534 / DSM 20436 / JCM 1195 / Bd1)</name>
    <dbReference type="NCBI Taxonomy" id="401473"/>
    <lineage>
        <taxon>Bacteria</taxon>
        <taxon>Bacillati</taxon>
        <taxon>Actinomycetota</taxon>
        <taxon>Actinomycetes</taxon>
        <taxon>Bifidobacteriales</taxon>
        <taxon>Bifidobacteriaceae</taxon>
        <taxon>Bifidobacterium</taxon>
    </lineage>
</organism>